<dbReference type="InParanoid" id="W7X343"/>
<sequence length="229" mass="27787">MIHFKIYKFNNTYFDELVINLELKIYQIDKINIISQLKKQINSNNKYCFSLIIQQQKKQETSHLIKFIYFYFKLINQIKITSIESKYNEFKNKISIKLQISQFIYIQINQYFIKQNKKRKKKQQTIMIKFIDYFLYYKIKIKNIHLEFKSKQINILKQIKNNKLINQLIFLQVASQLQKNKPLIAKIRLTGQAFCDIIKSILIINFKMFFIDNEYNILIGLLTQNQVQL</sequence>
<protein>
    <submittedName>
        <fullName evidence="1">Uncharacterized protein</fullName>
    </submittedName>
</protein>
<keyword evidence="2" id="KW-1185">Reference proteome</keyword>
<dbReference type="Proteomes" id="UP000009168">
    <property type="component" value="Unassembled WGS sequence"/>
</dbReference>
<dbReference type="AlphaFoldDB" id="W7X343"/>
<evidence type="ECO:0000313" key="1">
    <source>
        <dbReference type="EMBL" id="EWS71867.1"/>
    </source>
</evidence>
<dbReference type="EMBL" id="GG662449">
    <property type="protein sequence ID" value="EWS71867.1"/>
    <property type="molecule type" value="Genomic_DNA"/>
</dbReference>
<evidence type="ECO:0000313" key="2">
    <source>
        <dbReference type="Proteomes" id="UP000009168"/>
    </source>
</evidence>
<dbReference type="RefSeq" id="XP_012655611.1">
    <property type="nucleotide sequence ID" value="XM_012800157.1"/>
</dbReference>
<name>W7X343_TETTS</name>
<dbReference type="KEGG" id="tet:TTHERM_000300488"/>
<accession>W7X343</accession>
<reference evidence="2" key="1">
    <citation type="journal article" date="2006" name="PLoS Biol.">
        <title>Macronuclear genome sequence of the ciliate Tetrahymena thermophila, a model eukaryote.</title>
        <authorList>
            <person name="Eisen J.A."/>
            <person name="Coyne R.S."/>
            <person name="Wu M."/>
            <person name="Wu D."/>
            <person name="Thiagarajan M."/>
            <person name="Wortman J.R."/>
            <person name="Badger J.H."/>
            <person name="Ren Q."/>
            <person name="Amedeo P."/>
            <person name="Jones K.M."/>
            <person name="Tallon L.J."/>
            <person name="Delcher A.L."/>
            <person name="Salzberg S.L."/>
            <person name="Silva J.C."/>
            <person name="Haas B.J."/>
            <person name="Majoros W.H."/>
            <person name="Farzad M."/>
            <person name="Carlton J.M."/>
            <person name="Smith R.K. Jr."/>
            <person name="Garg J."/>
            <person name="Pearlman R.E."/>
            <person name="Karrer K.M."/>
            <person name="Sun L."/>
            <person name="Manning G."/>
            <person name="Elde N.C."/>
            <person name="Turkewitz A.P."/>
            <person name="Asai D.J."/>
            <person name="Wilkes D.E."/>
            <person name="Wang Y."/>
            <person name="Cai H."/>
            <person name="Collins K."/>
            <person name="Stewart B.A."/>
            <person name="Lee S.R."/>
            <person name="Wilamowska K."/>
            <person name="Weinberg Z."/>
            <person name="Ruzzo W.L."/>
            <person name="Wloga D."/>
            <person name="Gaertig J."/>
            <person name="Frankel J."/>
            <person name="Tsao C.-C."/>
            <person name="Gorovsky M.A."/>
            <person name="Keeling P.J."/>
            <person name="Waller R.F."/>
            <person name="Patron N.J."/>
            <person name="Cherry J.M."/>
            <person name="Stover N.A."/>
            <person name="Krieger C.J."/>
            <person name="del Toro C."/>
            <person name="Ryder H.F."/>
            <person name="Williamson S.C."/>
            <person name="Barbeau R.A."/>
            <person name="Hamilton E.P."/>
            <person name="Orias E."/>
        </authorList>
    </citation>
    <scope>NUCLEOTIDE SEQUENCE [LARGE SCALE GENOMIC DNA]</scope>
    <source>
        <strain evidence="2">SB210</strain>
    </source>
</reference>
<gene>
    <name evidence="1" type="ORF">TTHERM_000300488</name>
</gene>
<dbReference type="GeneID" id="24438290"/>
<organism evidence="1 2">
    <name type="scientific">Tetrahymena thermophila (strain SB210)</name>
    <dbReference type="NCBI Taxonomy" id="312017"/>
    <lineage>
        <taxon>Eukaryota</taxon>
        <taxon>Sar</taxon>
        <taxon>Alveolata</taxon>
        <taxon>Ciliophora</taxon>
        <taxon>Intramacronucleata</taxon>
        <taxon>Oligohymenophorea</taxon>
        <taxon>Hymenostomatida</taxon>
        <taxon>Tetrahymenina</taxon>
        <taxon>Tetrahymenidae</taxon>
        <taxon>Tetrahymena</taxon>
    </lineage>
</organism>
<proteinExistence type="predicted"/>